<dbReference type="InterPro" id="IPR022666">
    <property type="entry name" value="Ribosomal_uL2_RNA-bd_dom"/>
</dbReference>
<feature type="domain" description="Large ribosomal subunit protein uL2 RNA-binding" evidence="7">
    <location>
        <begin position="42"/>
        <end position="118"/>
    </location>
</feature>
<sequence>MPIRFFKPYTSGTRNRSLSDFFEITRSFSEKSLTFYSHRSKGRNNRGLITARHRGGGCKRLYRLIDFKRKKLGINAKVFSIEYDPNRNARIALLHYLNGEKAYIICPVGLKVGDFVLSDFDAEIKVGNCLPLSRIPIGTDIHNIEFQPGRGGQIARAAGAFGQVVSKQNKFVIIKLPSGSLRLFNKNCWSTVGRVGNVEFLNFTKGKAGCTRWLGVRPSVRGVAMNPCDHPHGGGEGKSPVGRARPVSPWGKAALGQKTRKSKRYSNIYLFN</sequence>
<dbReference type="PANTHER" id="PTHR13691:SF5">
    <property type="entry name" value="LARGE RIBOSOMAL SUBUNIT PROTEIN UL2M"/>
    <property type="match status" value="1"/>
</dbReference>
<reference evidence="8" key="1">
    <citation type="journal article" date="2018" name="Sci. Rep.">
        <title>Dynamic evolution of inverted repeats in Euglenophyta plastid genomes.</title>
        <authorList>
            <person name="Karnkowska A."/>
            <person name="Bennett M.S."/>
            <person name="Triemer R.E."/>
        </authorList>
    </citation>
    <scope>NUCLEOTIDE SEQUENCE</scope>
</reference>
<comment type="subunit">
    <text evidence="4">Part of the 50S ribosomal subunit.</text>
</comment>
<dbReference type="SMART" id="SM01382">
    <property type="entry name" value="Ribosomal_L2_C"/>
    <property type="match status" value="1"/>
</dbReference>
<evidence type="ECO:0000256" key="4">
    <source>
        <dbReference type="HAMAP-Rule" id="MF_01320"/>
    </source>
</evidence>
<comment type="similarity">
    <text evidence="1 4">Belongs to the universal ribosomal protein uL2 family.</text>
</comment>
<dbReference type="InterPro" id="IPR002171">
    <property type="entry name" value="Ribosomal_uL2"/>
</dbReference>
<dbReference type="GO" id="GO:0005762">
    <property type="term" value="C:mitochondrial large ribosomal subunit"/>
    <property type="evidence" value="ECO:0007669"/>
    <property type="project" value="TreeGrafter"/>
</dbReference>
<dbReference type="InterPro" id="IPR022671">
    <property type="entry name" value="Ribosomal_uL2_CS"/>
</dbReference>
<dbReference type="GO" id="GO:0016740">
    <property type="term" value="F:transferase activity"/>
    <property type="evidence" value="ECO:0007669"/>
    <property type="project" value="InterPro"/>
</dbReference>
<dbReference type="InterPro" id="IPR012340">
    <property type="entry name" value="NA-bd_OB-fold"/>
</dbReference>
<dbReference type="EMBL" id="MH898667">
    <property type="protein sequence ID" value="AYQ93304.1"/>
    <property type="molecule type" value="Genomic_DNA"/>
</dbReference>
<proteinExistence type="inferred from homology"/>
<geneLocation type="chloroplast" evidence="8"/>
<evidence type="ECO:0000259" key="7">
    <source>
        <dbReference type="SMART" id="SM01383"/>
    </source>
</evidence>
<keyword evidence="8" id="KW-0934">Plastid</keyword>
<organism evidence="8">
    <name type="scientific">Phacus inflexus</name>
    <dbReference type="NCBI Taxonomy" id="461210"/>
    <lineage>
        <taxon>Eukaryota</taxon>
        <taxon>Discoba</taxon>
        <taxon>Euglenozoa</taxon>
        <taxon>Euglenida</taxon>
        <taxon>Spirocuta</taxon>
        <taxon>Euglenophyceae</taxon>
        <taxon>Euglenales</taxon>
        <taxon>Phacaceae</taxon>
        <taxon>Phacus</taxon>
    </lineage>
</organism>
<evidence type="ECO:0000256" key="3">
    <source>
        <dbReference type="ARBA" id="ARBA00023274"/>
    </source>
</evidence>
<keyword evidence="8" id="KW-0150">Chloroplast</keyword>
<accession>A0A3G3LKR5</accession>
<dbReference type="GO" id="GO:0032543">
    <property type="term" value="P:mitochondrial translation"/>
    <property type="evidence" value="ECO:0007669"/>
    <property type="project" value="TreeGrafter"/>
</dbReference>
<dbReference type="SUPFAM" id="SSF50104">
    <property type="entry name" value="Translation proteins SH3-like domain"/>
    <property type="match status" value="1"/>
</dbReference>
<dbReference type="HAMAP" id="MF_01320_B">
    <property type="entry name" value="Ribosomal_uL2_B"/>
    <property type="match status" value="1"/>
</dbReference>
<feature type="domain" description="Large ribosomal subunit protein uL2 C-terminal" evidence="6">
    <location>
        <begin position="124"/>
        <end position="253"/>
    </location>
</feature>
<dbReference type="InterPro" id="IPR005880">
    <property type="entry name" value="Ribosomal_uL2_bac/org-type"/>
</dbReference>
<gene>
    <name evidence="4" type="primary">rpl2</name>
</gene>
<name>A0A3G3LKR5_9EUGL</name>
<evidence type="ECO:0000256" key="2">
    <source>
        <dbReference type="ARBA" id="ARBA00022980"/>
    </source>
</evidence>
<dbReference type="Pfam" id="PF03947">
    <property type="entry name" value="Ribosomal_L2_C"/>
    <property type="match status" value="1"/>
</dbReference>
<dbReference type="GO" id="GO:0003735">
    <property type="term" value="F:structural constituent of ribosome"/>
    <property type="evidence" value="ECO:0007669"/>
    <property type="project" value="InterPro"/>
</dbReference>
<dbReference type="SUPFAM" id="SSF50249">
    <property type="entry name" value="Nucleic acid-binding proteins"/>
    <property type="match status" value="1"/>
</dbReference>
<dbReference type="GO" id="GO:0009507">
    <property type="term" value="C:chloroplast"/>
    <property type="evidence" value="ECO:0007669"/>
    <property type="project" value="UniProtKB-SubCell"/>
</dbReference>
<dbReference type="Gene3D" id="4.10.950.10">
    <property type="entry name" value="Ribosomal protein L2, domain 3"/>
    <property type="match status" value="1"/>
</dbReference>
<keyword evidence="3 4" id="KW-0687">Ribonucleoprotein</keyword>
<dbReference type="InterPro" id="IPR022669">
    <property type="entry name" value="Ribosomal_uL2_C"/>
</dbReference>
<dbReference type="SMART" id="SM01383">
    <property type="entry name" value="Ribosomal_L2"/>
    <property type="match status" value="1"/>
</dbReference>
<evidence type="ECO:0000256" key="1">
    <source>
        <dbReference type="ARBA" id="ARBA00005636"/>
    </source>
</evidence>
<dbReference type="FunFam" id="4.10.950.10:FF:000001">
    <property type="entry name" value="50S ribosomal protein L2"/>
    <property type="match status" value="1"/>
</dbReference>
<dbReference type="PIRSF" id="PIRSF002158">
    <property type="entry name" value="Ribosomal_L2"/>
    <property type="match status" value="1"/>
</dbReference>
<dbReference type="InterPro" id="IPR008991">
    <property type="entry name" value="Translation_prot_SH3-like_sf"/>
</dbReference>
<dbReference type="InterPro" id="IPR014722">
    <property type="entry name" value="Rib_uL2_dom2"/>
</dbReference>
<evidence type="ECO:0000259" key="6">
    <source>
        <dbReference type="SMART" id="SM01382"/>
    </source>
</evidence>
<evidence type="ECO:0000313" key="8">
    <source>
        <dbReference type="EMBL" id="AYQ93304.1"/>
    </source>
</evidence>
<dbReference type="Gene3D" id="2.40.50.140">
    <property type="entry name" value="Nucleic acid-binding proteins"/>
    <property type="match status" value="1"/>
</dbReference>
<protein>
    <recommendedName>
        <fullName evidence="4">Large ribosomal subunit protein uL2c</fullName>
    </recommendedName>
</protein>
<dbReference type="PROSITE" id="PS00467">
    <property type="entry name" value="RIBOSOMAL_L2"/>
    <property type="match status" value="1"/>
</dbReference>
<dbReference type="Gene3D" id="2.30.30.30">
    <property type="match status" value="1"/>
</dbReference>
<dbReference type="NCBIfam" id="TIGR01171">
    <property type="entry name" value="rplB_bact"/>
    <property type="match status" value="1"/>
</dbReference>
<dbReference type="FunFam" id="2.40.50.140:FF:000003">
    <property type="entry name" value="50S ribosomal protein L2"/>
    <property type="match status" value="1"/>
</dbReference>
<feature type="region of interest" description="Disordered" evidence="5">
    <location>
        <begin position="228"/>
        <end position="256"/>
    </location>
</feature>
<dbReference type="AlphaFoldDB" id="A0A3G3LKR5"/>
<dbReference type="GO" id="GO:0019843">
    <property type="term" value="F:rRNA binding"/>
    <property type="evidence" value="ECO:0007669"/>
    <property type="project" value="UniProtKB-UniRule"/>
</dbReference>
<dbReference type="InterPro" id="IPR014726">
    <property type="entry name" value="Ribosomal_uL2_dom3"/>
</dbReference>
<dbReference type="FunFam" id="2.30.30.30:FF:000001">
    <property type="entry name" value="50S ribosomal protein L2"/>
    <property type="match status" value="1"/>
</dbReference>
<keyword evidence="2 4" id="KW-0689">Ribosomal protein</keyword>
<evidence type="ECO:0000256" key="5">
    <source>
        <dbReference type="SAM" id="MobiDB-lite"/>
    </source>
</evidence>
<comment type="subcellular location">
    <subcellularLocation>
        <location evidence="4">Plastid</location>
        <location evidence="4">Chloroplast</location>
    </subcellularLocation>
</comment>
<dbReference type="PANTHER" id="PTHR13691">
    <property type="entry name" value="RIBOSOMAL PROTEIN L2"/>
    <property type="match status" value="1"/>
</dbReference>
<dbReference type="Pfam" id="PF00181">
    <property type="entry name" value="Ribosomal_L2_N"/>
    <property type="match status" value="1"/>
</dbReference>